<dbReference type="Gene3D" id="3.40.605.10">
    <property type="entry name" value="Aldehyde Dehydrogenase, Chain A, domain 1"/>
    <property type="match status" value="1"/>
</dbReference>
<name>A0A437SR67_BACTU</name>
<dbReference type="GO" id="GO:0016491">
    <property type="term" value="F:oxidoreductase activity"/>
    <property type="evidence" value="ECO:0007669"/>
    <property type="project" value="InterPro"/>
</dbReference>
<reference evidence="1 2" key="1">
    <citation type="submission" date="2018-01" db="EMBL/GenBank/DDBJ databases">
        <title>Complete genome sequence of G25-42.</title>
        <authorList>
            <person name="Zheng Z."/>
            <person name="Sun M."/>
        </authorList>
    </citation>
    <scope>NUCLEOTIDE SEQUENCE [LARGE SCALE GENOMIC DNA]</scope>
    <source>
        <strain evidence="1 2">G25-42</strain>
    </source>
</reference>
<feature type="non-terminal residue" evidence="1">
    <location>
        <position position="1"/>
    </location>
</feature>
<evidence type="ECO:0000313" key="2">
    <source>
        <dbReference type="Proteomes" id="UP000286687"/>
    </source>
</evidence>
<gene>
    <name evidence="1" type="ORF">BM74_02100</name>
</gene>
<accession>A0A437SR67</accession>
<dbReference type="Proteomes" id="UP000286687">
    <property type="component" value="Unassembled WGS sequence"/>
</dbReference>
<organism evidence="1 2">
    <name type="scientific">Bacillus thuringiensis</name>
    <dbReference type="NCBI Taxonomy" id="1428"/>
    <lineage>
        <taxon>Bacteria</taxon>
        <taxon>Bacillati</taxon>
        <taxon>Bacillota</taxon>
        <taxon>Bacilli</taxon>
        <taxon>Bacillales</taxon>
        <taxon>Bacillaceae</taxon>
        <taxon>Bacillus</taxon>
        <taxon>Bacillus cereus group</taxon>
    </lineage>
</organism>
<sequence>LGSYHGEESFRTFSHYKSILAQSTAFDMKIRYSSTKSALKFIRKLLK</sequence>
<proteinExistence type="predicted"/>
<evidence type="ECO:0000313" key="1">
    <source>
        <dbReference type="EMBL" id="RVU65786.1"/>
    </source>
</evidence>
<comment type="caution">
    <text evidence="1">The sequence shown here is derived from an EMBL/GenBank/DDBJ whole genome shotgun (WGS) entry which is preliminary data.</text>
</comment>
<protein>
    <submittedName>
        <fullName evidence="1">Aldehyde dehydrogenase family protein</fullName>
    </submittedName>
</protein>
<dbReference type="AlphaFoldDB" id="A0A437SR67"/>
<dbReference type="EMBL" id="LDER01000036">
    <property type="protein sequence ID" value="RVU65786.1"/>
    <property type="molecule type" value="Genomic_DNA"/>
</dbReference>
<dbReference type="InterPro" id="IPR016162">
    <property type="entry name" value="Ald_DH_N"/>
</dbReference>